<comment type="caution">
    <text evidence="2">The sequence shown here is derived from an EMBL/GenBank/DDBJ whole genome shotgun (WGS) entry which is preliminary data.</text>
</comment>
<name>A0ABQ9I5K3_9NEOP</name>
<accession>A0ABQ9I5K3</accession>
<feature type="compositionally biased region" description="Basic and acidic residues" evidence="1">
    <location>
        <begin position="512"/>
        <end position="521"/>
    </location>
</feature>
<feature type="compositionally biased region" description="Basic and acidic residues" evidence="1">
    <location>
        <begin position="178"/>
        <end position="187"/>
    </location>
</feature>
<gene>
    <name evidence="2" type="ORF">PR048_004475</name>
</gene>
<sequence>MSPLVRALRHSADHVIALLCSRYFPDMGSYRYLHTERGGAVVSHLTRIREDRSGHPDFGFPWFSEITPRRMLIWVPDIGHGRFLPIPYLIHLPCETCNVSNDFAVDETTREITLAANLRRNVFGDRGLAQHTVRRGERKCMGRVLTDGHYEGEETGHPSAYECQTQRPPATHLQQDQDAERDGRDLNHSCHKQNASLNIYTTETITHFNTEIVHFSTANQMTYSTSEIFLMLGVRKRSSTPAFSSLGGFASSICGTGRSNTARHLAEQATLLKALLKRRGLLLTLAASCRMAITSSFLPIASNHRGDSGRTLQHTGNTFHTFLTSYHRPYGKCEEQHGGQRDGELEVLPVADEVGDAGDGDVAERHGEQVRHPGDGPPLAAHQLHACSTHKHAALQNTLGTVLEKYIQVGATVAERLANRVQSPAGSPNFRKWESCRTMPLFGEFSRGSPVSPTPSFRRRSIFTSITLIGSQDLAFFRAHLEQLRPLQHAANKRLAQFCPTKSKGKVCLQPRTEDKPAHDDADGDEAEAEPEGHVQLQPGAEGHADCDGDLQNKRRHQRVLAAEPARTQKHTYAKPLRQTLTARMAYLSENMPETSPPSATPVRNIISAILGSACLSHTSSHYKHRHTCTYTEINQKAWNRDSNPGSRKGESSESPTLGGTVQGHSPISTQR</sequence>
<dbReference type="Proteomes" id="UP001159363">
    <property type="component" value="Chromosome 2"/>
</dbReference>
<feature type="region of interest" description="Disordered" evidence="1">
    <location>
        <begin position="151"/>
        <end position="187"/>
    </location>
</feature>
<protein>
    <submittedName>
        <fullName evidence="2">Uncharacterized protein</fullName>
    </submittedName>
</protein>
<feature type="region of interest" description="Disordered" evidence="1">
    <location>
        <begin position="639"/>
        <end position="672"/>
    </location>
</feature>
<proteinExistence type="predicted"/>
<feature type="region of interest" description="Disordered" evidence="1">
    <location>
        <begin position="509"/>
        <end position="550"/>
    </location>
</feature>
<evidence type="ECO:0000313" key="2">
    <source>
        <dbReference type="EMBL" id="KAJ8891916.1"/>
    </source>
</evidence>
<reference evidence="2 3" key="1">
    <citation type="submission" date="2023-02" db="EMBL/GenBank/DDBJ databases">
        <title>LHISI_Scaffold_Assembly.</title>
        <authorList>
            <person name="Stuart O.P."/>
            <person name="Cleave R."/>
            <person name="Magrath M.J.L."/>
            <person name="Mikheyev A.S."/>
        </authorList>
    </citation>
    <scope>NUCLEOTIDE SEQUENCE [LARGE SCALE GENOMIC DNA]</scope>
    <source>
        <strain evidence="2">Daus_M_001</strain>
        <tissue evidence="2">Leg muscle</tissue>
    </source>
</reference>
<feature type="compositionally biased region" description="Polar residues" evidence="1">
    <location>
        <begin position="653"/>
        <end position="672"/>
    </location>
</feature>
<dbReference type="EMBL" id="JARBHB010000002">
    <property type="protein sequence ID" value="KAJ8891916.1"/>
    <property type="molecule type" value="Genomic_DNA"/>
</dbReference>
<evidence type="ECO:0000313" key="3">
    <source>
        <dbReference type="Proteomes" id="UP001159363"/>
    </source>
</evidence>
<keyword evidence="3" id="KW-1185">Reference proteome</keyword>
<organism evidence="2 3">
    <name type="scientific">Dryococelus australis</name>
    <dbReference type="NCBI Taxonomy" id="614101"/>
    <lineage>
        <taxon>Eukaryota</taxon>
        <taxon>Metazoa</taxon>
        <taxon>Ecdysozoa</taxon>
        <taxon>Arthropoda</taxon>
        <taxon>Hexapoda</taxon>
        <taxon>Insecta</taxon>
        <taxon>Pterygota</taxon>
        <taxon>Neoptera</taxon>
        <taxon>Polyneoptera</taxon>
        <taxon>Phasmatodea</taxon>
        <taxon>Verophasmatodea</taxon>
        <taxon>Anareolatae</taxon>
        <taxon>Phasmatidae</taxon>
        <taxon>Eurycanthinae</taxon>
        <taxon>Dryococelus</taxon>
    </lineage>
</organism>
<feature type="compositionally biased region" description="Polar residues" evidence="1">
    <location>
        <begin position="162"/>
        <end position="176"/>
    </location>
</feature>
<evidence type="ECO:0000256" key="1">
    <source>
        <dbReference type="SAM" id="MobiDB-lite"/>
    </source>
</evidence>